<organism evidence="3 4">
    <name type="scientific">Cylicocyclus nassatus</name>
    <name type="common">Nematode worm</name>
    <dbReference type="NCBI Taxonomy" id="53992"/>
    <lineage>
        <taxon>Eukaryota</taxon>
        <taxon>Metazoa</taxon>
        <taxon>Ecdysozoa</taxon>
        <taxon>Nematoda</taxon>
        <taxon>Chromadorea</taxon>
        <taxon>Rhabditida</taxon>
        <taxon>Rhabditina</taxon>
        <taxon>Rhabditomorpha</taxon>
        <taxon>Strongyloidea</taxon>
        <taxon>Strongylidae</taxon>
        <taxon>Cylicocyclus</taxon>
    </lineage>
</organism>
<protein>
    <submittedName>
        <fullName evidence="3">Uncharacterized protein</fullName>
    </submittedName>
</protein>
<sequence>MRYSQGQGYKDSTQRDRPLPEYVDVDNLETGYTYPVIQPNNKEQPTSLSFFRNLRKFLLWNTIFLSVLIIGAAIAVILTIVLTARRSPREGSKDEEQTSIAPSTSSLTSTITVYIPHLQHPV</sequence>
<feature type="region of interest" description="Disordered" evidence="1">
    <location>
        <begin position="1"/>
        <end position="21"/>
    </location>
</feature>
<proteinExistence type="predicted"/>
<keyword evidence="4" id="KW-1185">Reference proteome</keyword>
<gene>
    <name evidence="3" type="ORF">CYNAS_LOCUS6363</name>
</gene>
<dbReference type="EMBL" id="CATQJL010000112">
    <property type="protein sequence ID" value="CAJ0594380.1"/>
    <property type="molecule type" value="Genomic_DNA"/>
</dbReference>
<keyword evidence="2" id="KW-0812">Transmembrane</keyword>
<dbReference type="AlphaFoldDB" id="A0AA36LZV4"/>
<comment type="caution">
    <text evidence="3">The sequence shown here is derived from an EMBL/GenBank/DDBJ whole genome shotgun (WGS) entry which is preliminary data.</text>
</comment>
<evidence type="ECO:0000256" key="1">
    <source>
        <dbReference type="SAM" id="MobiDB-lite"/>
    </source>
</evidence>
<reference evidence="3" key="1">
    <citation type="submission" date="2023-07" db="EMBL/GenBank/DDBJ databases">
        <authorList>
            <consortium name="CYATHOMIX"/>
        </authorList>
    </citation>
    <scope>NUCLEOTIDE SEQUENCE</scope>
    <source>
        <strain evidence="3">N/A</strain>
    </source>
</reference>
<dbReference type="Proteomes" id="UP001176961">
    <property type="component" value="Unassembled WGS sequence"/>
</dbReference>
<name>A0AA36LZV4_CYLNA</name>
<evidence type="ECO:0000256" key="2">
    <source>
        <dbReference type="SAM" id="Phobius"/>
    </source>
</evidence>
<evidence type="ECO:0000313" key="3">
    <source>
        <dbReference type="EMBL" id="CAJ0594380.1"/>
    </source>
</evidence>
<evidence type="ECO:0000313" key="4">
    <source>
        <dbReference type="Proteomes" id="UP001176961"/>
    </source>
</evidence>
<feature type="transmembrane region" description="Helical" evidence="2">
    <location>
        <begin position="57"/>
        <end position="83"/>
    </location>
</feature>
<keyword evidence="2" id="KW-0472">Membrane</keyword>
<accession>A0AA36LZV4</accession>
<keyword evidence="2" id="KW-1133">Transmembrane helix</keyword>
<feature type="compositionally biased region" description="Polar residues" evidence="1">
    <location>
        <begin position="1"/>
        <end position="11"/>
    </location>
</feature>